<organism evidence="3">
    <name type="scientific">Salvia splendens</name>
    <name type="common">Scarlet sage</name>
    <dbReference type="NCBI Taxonomy" id="180675"/>
    <lineage>
        <taxon>Eukaryota</taxon>
        <taxon>Viridiplantae</taxon>
        <taxon>Streptophyta</taxon>
        <taxon>Embryophyta</taxon>
        <taxon>Tracheophyta</taxon>
        <taxon>Spermatophyta</taxon>
        <taxon>Magnoliopsida</taxon>
        <taxon>eudicotyledons</taxon>
        <taxon>Gunneridae</taxon>
        <taxon>Pentapetalae</taxon>
        <taxon>asterids</taxon>
        <taxon>lamiids</taxon>
        <taxon>Lamiales</taxon>
        <taxon>Lamiaceae</taxon>
        <taxon>Nepetoideae</taxon>
        <taxon>Mentheae</taxon>
        <taxon>Salviinae</taxon>
        <taxon>Salvia</taxon>
        <taxon>Salvia subgen. Calosphace</taxon>
        <taxon>core Calosphace</taxon>
    </lineage>
</organism>
<dbReference type="AlphaFoldDB" id="A0A8X8Z478"/>
<dbReference type="InterPro" id="IPR059080">
    <property type="entry name" value="WHD_PTC1"/>
</dbReference>
<gene>
    <name evidence="3" type="ORF">SASPL_148367</name>
</gene>
<evidence type="ECO:0000259" key="2">
    <source>
        <dbReference type="Pfam" id="PF25874"/>
    </source>
</evidence>
<dbReference type="GO" id="GO:0007131">
    <property type="term" value="P:reciprocal meiotic recombination"/>
    <property type="evidence" value="ECO:0007669"/>
    <property type="project" value="InterPro"/>
</dbReference>
<dbReference type="Proteomes" id="UP000298416">
    <property type="component" value="Unassembled WGS sequence"/>
</dbReference>
<dbReference type="GO" id="GO:0051177">
    <property type="term" value="P:meiotic sister chromatid cohesion"/>
    <property type="evidence" value="ECO:0007669"/>
    <property type="project" value="InterPro"/>
</dbReference>
<evidence type="ECO:0000313" key="3">
    <source>
        <dbReference type="EMBL" id="KAG6390629.1"/>
    </source>
</evidence>
<evidence type="ECO:0000313" key="4">
    <source>
        <dbReference type="Proteomes" id="UP000298416"/>
    </source>
</evidence>
<dbReference type="InterPro" id="IPR044221">
    <property type="entry name" value="DYAD/AMEIOTIC1"/>
</dbReference>
<proteinExistence type="predicted"/>
<accession>A0A8X8Z478</accession>
<evidence type="ECO:0000256" key="1">
    <source>
        <dbReference type="SAM" id="MobiDB-lite"/>
    </source>
</evidence>
<reference evidence="3" key="2">
    <citation type="submission" date="2020-08" db="EMBL/GenBank/DDBJ databases">
        <title>Plant Genome Project.</title>
        <authorList>
            <person name="Zhang R.-G."/>
        </authorList>
    </citation>
    <scope>NUCLEOTIDE SEQUENCE</scope>
    <source>
        <strain evidence="3">Huo1</strain>
        <tissue evidence="3">Leaf</tissue>
    </source>
</reference>
<feature type="region of interest" description="Disordered" evidence="1">
    <location>
        <begin position="1"/>
        <end position="20"/>
    </location>
</feature>
<sequence length="648" mass="72514">MSNASNASSPPLPKDVPLGRHARRRVEPHCGARWWRLESLLANENESAMHAYDGDRDLLQETLKESPSALHGSLSLSLVLSEMDQKDAVQGSVAAAEPRCTPLLQDSQFLIGGGGDKSPIENYMKEGYLYEIYHAQLPPRTPAHLRSIRVCEKTEVNVAVRYPSMESLKAFFNYSLRESHPSLDEKFVMGSALAARVLVRRVPAEIFMEQKSWIDFWVIAQRKGSSCLSEALKGSGMVTWGIRRQVKYLGRHKESDDNNDAYIAQNSSSSFVNGGGKKSRGSLVQRDPKDRWSTQRYKLAEQNLLEVMKSKGATAEKPILRPQLRAEARKRIGDTGLLDHLLKHMAGKLAPGGQERFRRRHNPDGAMEYWLECANLVKIRKDAGVTDPYWVPPPGWKLGDSPTQDPICARELKLLRGDVSKIKRSLELMATKMQLEEEVGKLRREIGEIHYKKKQQGQSFTEESNKYDISQKLDQLTASFESLKRDFSSMHLSEEKYKEQLMTISDFVKDIEGKFEKLAPNVTETAKTGSSLMIMGMREKTALESKEEQVQDALSAGGEGKKLQLEEKAAKIERLKSGFRICKPQGTFLWPNNNSTSSVKVQVEYKVSANRPTLESGGGGYTETATSCSEVGSWLALSTTLKSDSSHG</sequence>
<comment type="caution">
    <text evidence="3">The sequence shown here is derived from an EMBL/GenBank/DDBJ whole genome shotgun (WGS) entry which is preliminary data.</text>
</comment>
<dbReference type="PANTHER" id="PTHR46740">
    <property type="entry name" value="PROTEIN DYAD"/>
    <property type="match status" value="1"/>
</dbReference>
<dbReference type="Pfam" id="PF25874">
    <property type="entry name" value="WHD_plant_repro"/>
    <property type="match status" value="1"/>
</dbReference>
<feature type="region of interest" description="Disordered" evidence="1">
    <location>
        <begin position="257"/>
        <end position="287"/>
    </location>
</feature>
<reference evidence="3" key="1">
    <citation type="submission" date="2018-01" db="EMBL/GenBank/DDBJ databases">
        <authorList>
            <person name="Mao J.F."/>
        </authorList>
    </citation>
    <scope>NUCLEOTIDE SEQUENCE</scope>
    <source>
        <strain evidence="3">Huo1</strain>
        <tissue evidence="3">Leaf</tissue>
    </source>
</reference>
<name>A0A8X8Z478_SALSN</name>
<dbReference type="PANTHER" id="PTHR46740:SF2">
    <property type="entry name" value="PROTEIN DYAD"/>
    <property type="match status" value="1"/>
</dbReference>
<dbReference type="EMBL" id="PNBA02000019">
    <property type="protein sequence ID" value="KAG6390629.1"/>
    <property type="molecule type" value="Genomic_DNA"/>
</dbReference>
<feature type="domain" description="PTC1-like winged helix-turn-helix" evidence="2">
    <location>
        <begin position="291"/>
        <end position="372"/>
    </location>
</feature>
<protein>
    <recommendedName>
        <fullName evidence="2">PTC1-like winged helix-turn-helix domain-containing protein</fullName>
    </recommendedName>
</protein>
<keyword evidence="4" id="KW-1185">Reference proteome</keyword>